<feature type="region of interest" description="Disordered" evidence="4">
    <location>
        <begin position="163"/>
        <end position="194"/>
    </location>
</feature>
<dbReference type="GO" id="GO:0007266">
    <property type="term" value="P:Rho protein signal transduction"/>
    <property type="evidence" value="ECO:0007669"/>
    <property type="project" value="TreeGrafter"/>
</dbReference>
<evidence type="ECO:0000256" key="2">
    <source>
        <dbReference type="ARBA" id="ARBA00022833"/>
    </source>
</evidence>
<dbReference type="EMBL" id="BDGG01000005">
    <property type="protein sequence ID" value="GAU99779.1"/>
    <property type="molecule type" value="Genomic_DNA"/>
</dbReference>
<feature type="compositionally biased region" description="Acidic residues" evidence="4">
    <location>
        <begin position="181"/>
        <end position="194"/>
    </location>
</feature>
<dbReference type="CDD" id="cd20821">
    <property type="entry name" value="C1_MgcRacGAP"/>
    <property type="match status" value="1"/>
</dbReference>
<keyword evidence="2" id="KW-0862">Zinc</keyword>
<dbReference type="GO" id="GO:0032154">
    <property type="term" value="C:cleavage furrow"/>
    <property type="evidence" value="ECO:0007669"/>
    <property type="project" value="TreeGrafter"/>
</dbReference>
<feature type="compositionally biased region" description="Low complexity" evidence="4">
    <location>
        <begin position="301"/>
        <end position="315"/>
    </location>
</feature>
<organism evidence="7 8">
    <name type="scientific">Ramazzottius varieornatus</name>
    <name type="common">Water bear</name>
    <name type="synonym">Tardigrade</name>
    <dbReference type="NCBI Taxonomy" id="947166"/>
    <lineage>
        <taxon>Eukaryota</taxon>
        <taxon>Metazoa</taxon>
        <taxon>Ecdysozoa</taxon>
        <taxon>Tardigrada</taxon>
        <taxon>Eutardigrada</taxon>
        <taxon>Parachela</taxon>
        <taxon>Hypsibioidea</taxon>
        <taxon>Ramazzottiidae</taxon>
        <taxon>Ramazzottius</taxon>
    </lineage>
</organism>
<feature type="region of interest" description="Disordered" evidence="4">
    <location>
        <begin position="247"/>
        <end position="341"/>
    </location>
</feature>
<keyword evidence="8" id="KW-1185">Reference proteome</keyword>
<proteinExistence type="predicted"/>
<evidence type="ECO:0000313" key="7">
    <source>
        <dbReference type="EMBL" id="GAU99779.1"/>
    </source>
</evidence>
<feature type="region of interest" description="Disordered" evidence="4">
    <location>
        <begin position="614"/>
        <end position="643"/>
    </location>
</feature>
<dbReference type="Proteomes" id="UP000186922">
    <property type="component" value="Unassembled WGS sequence"/>
</dbReference>
<feature type="coiled-coil region" evidence="3">
    <location>
        <begin position="65"/>
        <end position="117"/>
    </location>
</feature>
<comment type="caution">
    <text evidence="7">The sequence shown here is derived from an EMBL/GenBank/DDBJ whole genome shotgun (WGS) entry which is preliminary data.</text>
</comment>
<dbReference type="Gene3D" id="1.10.555.10">
    <property type="entry name" value="Rho GTPase activation protein"/>
    <property type="match status" value="1"/>
</dbReference>
<gene>
    <name evidence="7" type="primary">RvY_10731-1</name>
    <name evidence="7" type="synonym">RvY_10731.1</name>
    <name evidence="7" type="ORF">RvY_10731</name>
</gene>
<dbReference type="GO" id="GO:0000281">
    <property type="term" value="P:mitotic cytokinesis"/>
    <property type="evidence" value="ECO:0007669"/>
    <property type="project" value="TreeGrafter"/>
</dbReference>
<evidence type="ECO:0000256" key="4">
    <source>
        <dbReference type="SAM" id="MobiDB-lite"/>
    </source>
</evidence>
<dbReference type="InterPro" id="IPR046349">
    <property type="entry name" value="C1-like_sf"/>
</dbReference>
<sequence>MDYPSSGHDTADSLMDDDWSDLVEMRRKINNGWSKLAEETIYTETKFLEFVQHIESDVRVRWNESEEEIKRRQKRERELESTNERSEGLILNIRQQLQSEQAQRDSAESRVGELENVLNVFRDILAGDKTITDEDRQRLYETTNAIRRNQQQTPSNQFRTAIRKSEDIDKDRHERISFDRSDDDLDEEDGDEEMENVAHQNVNVSTRRVVTRTEDGEISKLIRVAERGDGDIEIVAKTHVRIPESGPVEARSSLSTRPRKSVNFTNPISSTLDTRRSRSVPRFQESNFDNPIHRRDEADNMSSDVASVSSEVSESMDSDTRLQVTGVSSARRRSKSMSKALDARPHSFMSKMIVIPEPCTYCKHKITFSKQAMKCTNCHAVCCHRQCAGFLPVPCVPARDDTSSANSTGRWIELEKFSPSQKPRVPAVITQCIRMIEARGFNPSDGEGLYRVPGSDKMVKELKREMYKSPSRTLKPETLHAVGDVHVLCTFLKNILLSLKEPLITYALWPQFSSAAEQSGSQEIYNLIKQLPEPNRHTLAVLMLHLRRVVDHPELRMTAENLQKCMAPSIVGNSRSPETMQGRELYAENIRQQMILAKLFSVSRIYWTSCLDNKEDQAPRTSGDHNEVDHAVTTTSSSTTFSRTQQFYEPLEDSMVMEGGARLRAQNSFTRFFSPLSSASKSKVNANTIRPPPKFQSPAMSD</sequence>
<dbReference type="InterPro" id="IPR000198">
    <property type="entry name" value="RhoGAP_dom"/>
</dbReference>
<feature type="compositionally biased region" description="Low complexity" evidence="4">
    <location>
        <begin position="633"/>
        <end position="643"/>
    </location>
</feature>
<evidence type="ECO:0000259" key="5">
    <source>
        <dbReference type="PROSITE" id="PS50081"/>
    </source>
</evidence>
<dbReference type="SUPFAM" id="SSF48350">
    <property type="entry name" value="GTPase activation domain, GAP"/>
    <property type="match status" value="1"/>
</dbReference>
<dbReference type="STRING" id="947166.A0A1D1VDR7"/>
<feature type="domain" description="Phorbol-ester/DAG-type" evidence="5">
    <location>
        <begin position="345"/>
        <end position="395"/>
    </location>
</feature>
<dbReference type="AlphaFoldDB" id="A0A1D1VDR7"/>
<name>A0A1D1VDR7_RAMVA</name>
<dbReference type="PANTHER" id="PTHR46199:SF3">
    <property type="entry name" value="RAC GTPASE-ACTIVATING PROTEIN 1"/>
    <property type="match status" value="1"/>
</dbReference>
<reference evidence="7 8" key="1">
    <citation type="journal article" date="2016" name="Nat. Commun.">
        <title>Extremotolerant tardigrade genome and improved radiotolerance of human cultured cells by tardigrade-unique protein.</title>
        <authorList>
            <person name="Hashimoto T."/>
            <person name="Horikawa D.D."/>
            <person name="Saito Y."/>
            <person name="Kuwahara H."/>
            <person name="Kozuka-Hata H."/>
            <person name="Shin-I T."/>
            <person name="Minakuchi Y."/>
            <person name="Ohishi K."/>
            <person name="Motoyama A."/>
            <person name="Aizu T."/>
            <person name="Enomoto A."/>
            <person name="Kondo K."/>
            <person name="Tanaka S."/>
            <person name="Hara Y."/>
            <person name="Koshikawa S."/>
            <person name="Sagara H."/>
            <person name="Miura T."/>
            <person name="Yokobori S."/>
            <person name="Miyagawa K."/>
            <person name="Suzuki Y."/>
            <person name="Kubo T."/>
            <person name="Oyama M."/>
            <person name="Kohara Y."/>
            <person name="Fujiyama A."/>
            <person name="Arakawa K."/>
            <person name="Katayama T."/>
            <person name="Toyoda A."/>
            <person name="Kunieda T."/>
        </authorList>
    </citation>
    <scope>NUCLEOTIDE SEQUENCE [LARGE SCALE GENOMIC DNA]</scope>
    <source>
        <strain evidence="7 8">YOKOZUNA-1</strain>
    </source>
</reference>
<dbReference type="GO" id="GO:0097149">
    <property type="term" value="C:centralspindlin complex"/>
    <property type="evidence" value="ECO:0007669"/>
    <property type="project" value="TreeGrafter"/>
</dbReference>
<dbReference type="GO" id="GO:0051256">
    <property type="term" value="P:mitotic spindle midzone assembly"/>
    <property type="evidence" value="ECO:0007669"/>
    <property type="project" value="TreeGrafter"/>
</dbReference>
<dbReference type="PANTHER" id="PTHR46199">
    <property type="entry name" value="RAC GTPASE-ACTIVATING PROTEIN 1"/>
    <property type="match status" value="1"/>
</dbReference>
<feature type="compositionally biased region" description="Basic and acidic residues" evidence="4">
    <location>
        <begin position="163"/>
        <end position="180"/>
    </location>
</feature>
<dbReference type="InterPro" id="IPR008936">
    <property type="entry name" value="Rho_GTPase_activation_prot"/>
</dbReference>
<dbReference type="GO" id="GO:0030496">
    <property type="term" value="C:midbody"/>
    <property type="evidence" value="ECO:0007669"/>
    <property type="project" value="TreeGrafter"/>
</dbReference>
<dbReference type="SMART" id="SM00324">
    <property type="entry name" value="RhoGAP"/>
    <property type="match status" value="1"/>
</dbReference>
<keyword evidence="3" id="KW-0175">Coiled coil</keyword>
<feature type="region of interest" description="Disordered" evidence="4">
    <location>
        <begin position="677"/>
        <end position="702"/>
    </location>
</feature>
<accession>A0A1D1VDR7</accession>
<dbReference type="GO" id="GO:0005096">
    <property type="term" value="F:GTPase activator activity"/>
    <property type="evidence" value="ECO:0007669"/>
    <property type="project" value="TreeGrafter"/>
</dbReference>
<keyword evidence="1" id="KW-0479">Metal-binding</keyword>
<evidence type="ECO:0000259" key="6">
    <source>
        <dbReference type="PROSITE" id="PS50238"/>
    </source>
</evidence>
<dbReference type="GO" id="GO:0051233">
    <property type="term" value="C:spindle midzone"/>
    <property type="evidence" value="ECO:0007669"/>
    <property type="project" value="TreeGrafter"/>
</dbReference>
<dbReference type="GO" id="GO:0005634">
    <property type="term" value="C:nucleus"/>
    <property type="evidence" value="ECO:0007669"/>
    <property type="project" value="TreeGrafter"/>
</dbReference>
<dbReference type="SUPFAM" id="SSF57889">
    <property type="entry name" value="Cysteine-rich domain"/>
    <property type="match status" value="1"/>
</dbReference>
<evidence type="ECO:0000256" key="1">
    <source>
        <dbReference type="ARBA" id="ARBA00022723"/>
    </source>
</evidence>
<feature type="domain" description="Rho-GAP" evidence="6">
    <location>
        <begin position="412"/>
        <end position="607"/>
    </location>
</feature>
<protein>
    <recommendedName>
        <fullName evidence="9">Rho-GAP domain-containing protein</fullName>
    </recommendedName>
</protein>
<dbReference type="OrthoDB" id="2218807at2759"/>
<feature type="compositionally biased region" description="Polar residues" evidence="4">
    <location>
        <begin position="677"/>
        <end position="688"/>
    </location>
</feature>
<dbReference type="Gene3D" id="3.30.60.20">
    <property type="match status" value="1"/>
</dbReference>
<dbReference type="InterPro" id="IPR002219">
    <property type="entry name" value="PKC_DAG/PE"/>
</dbReference>
<evidence type="ECO:0008006" key="9">
    <source>
        <dbReference type="Google" id="ProtNLM"/>
    </source>
</evidence>
<dbReference type="GO" id="GO:0046872">
    <property type="term" value="F:metal ion binding"/>
    <property type="evidence" value="ECO:0007669"/>
    <property type="project" value="UniProtKB-KW"/>
</dbReference>
<feature type="compositionally biased region" description="Basic and acidic residues" evidence="4">
    <location>
        <begin position="614"/>
        <end position="630"/>
    </location>
</feature>
<evidence type="ECO:0000313" key="8">
    <source>
        <dbReference type="Proteomes" id="UP000186922"/>
    </source>
</evidence>
<dbReference type="PROSITE" id="PS50081">
    <property type="entry name" value="ZF_DAG_PE_2"/>
    <property type="match status" value="1"/>
</dbReference>
<evidence type="ECO:0000256" key="3">
    <source>
        <dbReference type="SAM" id="Coils"/>
    </source>
</evidence>
<feature type="compositionally biased region" description="Polar residues" evidence="4">
    <location>
        <begin position="252"/>
        <end position="272"/>
    </location>
</feature>
<dbReference type="PROSITE" id="PS50238">
    <property type="entry name" value="RHOGAP"/>
    <property type="match status" value="1"/>
</dbReference>
<dbReference type="Pfam" id="PF00620">
    <property type="entry name" value="RhoGAP"/>
    <property type="match status" value="1"/>
</dbReference>